<evidence type="ECO:0000256" key="7">
    <source>
        <dbReference type="ARBA" id="ARBA00023295"/>
    </source>
</evidence>
<evidence type="ECO:0000256" key="8">
    <source>
        <dbReference type="ARBA" id="ARBA00023326"/>
    </source>
</evidence>
<reference evidence="11" key="1">
    <citation type="journal article" date="2019" name="Int. J. Syst. Evol. Microbiol.">
        <title>The Global Catalogue of Microorganisms (GCM) 10K type strain sequencing project: providing services to taxonomists for standard genome sequencing and annotation.</title>
        <authorList>
            <consortium name="The Broad Institute Genomics Platform"/>
            <consortium name="The Broad Institute Genome Sequencing Center for Infectious Disease"/>
            <person name="Wu L."/>
            <person name="Ma J."/>
        </authorList>
    </citation>
    <scope>NUCLEOTIDE SEQUENCE [LARGE SCALE GENOMIC DNA]</scope>
    <source>
        <strain evidence="11">CGMCC 4.7643</strain>
    </source>
</reference>
<dbReference type="EC" id="3.2.1.21" evidence="3 9"/>
<keyword evidence="8" id="KW-0624">Polysaccharide degradation</keyword>
<dbReference type="Gene3D" id="3.20.20.80">
    <property type="entry name" value="Glycosidases"/>
    <property type="match status" value="1"/>
</dbReference>
<evidence type="ECO:0000313" key="10">
    <source>
        <dbReference type="EMBL" id="MFD2461644.1"/>
    </source>
</evidence>
<dbReference type="PANTHER" id="PTHR10353">
    <property type="entry name" value="GLYCOSYL HYDROLASE"/>
    <property type="match status" value="1"/>
</dbReference>
<evidence type="ECO:0000313" key="11">
    <source>
        <dbReference type="Proteomes" id="UP001597419"/>
    </source>
</evidence>
<dbReference type="InterPro" id="IPR017736">
    <property type="entry name" value="Glyco_hydro_1_beta-glucosidase"/>
</dbReference>
<accession>A0ABW5GLK5</accession>
<name>A0ABW5GLK5_9PSEU</name>
<keyword evidence="11" id="KW-1185">Reference proteome</keyword>
<comment type="similarity">
    <text evidence="2 9">Belongs to the glycosyl hydrolase 1 family.</text>
</comment>
<keyword evidence="5" id="KW-0136">Cellulose degradation</keyword>
<dbReference type="RefSeq" id="WP_345390252.1">
    <property type="nucleotide sequence ID" value="NZ_BAABHG010000004.1"/>
</dbReference>
<evidence type="ECO:0000256" key="2">
    <source>
        <dbReference type="ARBA" id="ARBA00010838"/>
    </source>
</evidence>
<evidence type="ECO:0000256" key="1">
    <source>
        <dbReference type="ARBA" id="ARBA00000448"/>
    </source>
</evidence>
<dbReference type="PRINTS" id="PR00131">
    <property type="entry name" value="GLHYDRLASE1"/>
</dbReference>
<protein>
    <recommendedName>
        <fullName evidence="3 9">Beta-glucosidase</fullName>
        <ecNumber evidence="3 9">3.2.1.21</ecNumber>
    </recommendedName>
</protein>
<dbReference type="Proteomes" id="UP001597419">
    <property type="component" value="Unassembled WGS sequence"/>
</dbReference>
<dbReference type="Pfam" id="PF00232">
    <property type="entry name" value="Glyco_hydro_1"/>
    <property type="match status" value="1"/>
</dbReference>
<proteinExistence type="inferred from homology"/>
<keyword evidence="4 9" id="KW-0378">Hydrolase</keyword>
<dbReference type="PROSITE" id="PS00653">
    <property type="entry name" value="GLYCOSYL_HYDROL_F1_2"/>
    <property type="match status" value="1"/>
</dbReference>
<comment type="caution">
    <text evidence="10">The sequence shown here is derived from an EMBL/GenBank/DDBJ whole genome shotgun (WGS) entry which is preliminary data.</text>
</comment>
<dbReference type="NCBIfam" id="TIGR03356">
    <property type="entry name" value="BGL"/>
    <property type="match status" value="1"/>
</dbReference>
<organism evidence="10 11">
    <name type="scientific">Amycolatopsis samaneae</name>
    <dbReference type="NCBI Taxonomy" id="664691"/>
    <lineage>
        <taxon>Bacteria</taxon>
        <taxon>Bacillati</taxon>
        <taxon>Actinomycetota</taxon>
        <taxon>Actinomycetes</taxon>
        <taxon>Pseudonocardiales</taxon>
        <taxon>Pseudonocardiaceae</taxon>
        <taxon>Amycolatopsis</taxon>
    </lineage>
</organism>
<evidence type="ECO:0000256" key="4">
    <source>
        <dbReference type="ARBA" id="ARBA00022801"/>
    </source>
</evidence>
<evidence type="ECO:0000256" key="9">
    <source>
        <dbReference type="RuleBase" id="RU361175"/>
    </source>
</evidence>
<dbReference type="EMBL" id="JBHUKU010000014">
    <property type="protein sequence ID" value="MFD2461644.1"/>
    <property type="molecule type" value="Genomic_DNA"/>
</dbReference>
<evidence type="ECO:0000256" key="6">
    <source>
        <dbReference type="ARBA" id="ARBA00023277"/>
    </source>
</evidence>
<comment type="catalytic activity">
    <reaction evidence="1 9">
        <text>Hydrolysis of terminal, non-reducing beta-D-glucosyl residues with release of beta-D-glucose.</text>
        <dbReference type="EC" id="3.2.1.21"/>
    </reaction>
</comment>
<keyword evidence="7 9" id="KW-0326">Glycosidase</keyword>
<dbReference type="InterPro" id="IPR001360">
    <property type="entry name" value="Glyco_hydro_1"/>
</dbReference>
<evidence type="ECO:0000256" key="5">
    <source>
        <dbReference type="ARBA" id="ARBA00023001"/>
    </source>
</evidence>
<dbReference type="GO" id="GO:0008422">
    <property type="term" value="F:beta-glucosidase activity"/>
    <property type="evidence" value="ECO:0007669"/>
    <property type="project" value="UniProtKB-EC"/>
</dbReference>
<sequence length="472" mass="51762">MLDGTPDNGGDSASQLTFPRRFLWGASTASYQVEGGATEGGRGPSIWDVFSGLPGKIHGDATGEVACDQFHRYPEDVTIMADLGLPAYRFSVSWSRVMPDGKTVSQRGLDHYRRLVDELRGRNIEPVLTLYHWDLPQALEDEGGWLSRETADHFAEYATTVHTALSDRVGQWTTINEPFCAAFLGYGSGIHAPGHTDYASALIAAHHLLLAHGRATRALRAQATPGQEFSLALNFSPALADGHGPEHTEAARKFDGIHNRFFLDPVLGKGYPEDVLADVAHIGGLEPAIKDGDLETIAAPVDWLGVNYYAPTRVEPLDDPLAPSNCPLPGLRGMNVLPPRGRLTSFGWEQTPASLTELLRWLNWHTGGLPLIVAENGAAFDDIVDADDRIHDPDRITYLAEHLRAVHAAIDGGADVRGYLVWSLLDNFEWSMGYSKRFGIVHVDFETQRRRLKDSALFYRDVIARNAVPAGT</sequence>
<dbReference type="InterPro" id="IPR033132">
    <property type="entry name" value="GH_1_N_CS"/>
</dbReference>
<dbReference type="InterPro" id="IPR017853">
    <property type="entry name" value="GH"/>
</dbReference>
<evidence type="ECO:0000256" key="3">
    <source>
        <dbReference type="ARBA" id="ARBA00012744"/>
    </source>
</evidence>
<gene>
    <name evidence="10" type="ORF">ACFSYJ_23765</name>
</gene>
<dbReference type="SUPFAM" id="SSF51445">
    <property type="entry name" value="(Trans)glycosidases"/>
    <property type="match status" value="1"/>
</dbReference>
<keyword evidence="6" id="KW-0119">Carbohydrate metabolism</keyword>
<dbReference type="PANTHER" id="PTHR10353:SF36">
    <property type="entry name" value="LP05116P"/>
    <property type="match status" value="1"/>
</dbReference>